<dbReference type="InterPro" id="IPR011059">
    <property type="entry name" value="Metal-dep_hydrolase_composite"/>
</dbReference>
<evidence type="ECO:0000256" key="2">
    <source>
        <dbReference type="ARBA" id="ARBA00022801"/>
    </source>
</evidence>
<dbReference type="PANTHER" id="PTHR43794">
    <property type="entry name" value="AMINOHYDROLASE SSNA-RELATED"/>
    <property type="match status" value="1"/>
</dbReference>
<evidence type="ECO:0000259" key="5">
    <source>
        <dbReference type="PROSITE" id="PS50086"/>
    </source>
</evidence>
<organism evidence="6 7">
    <name type="scientific">Albugo candida</name>
    <dbReference type="NCBI Taxonomy" id="65357"/>
    <lineage>
        <taxon>Eukaryota</taxon>
        <taxon>Sar</taxon>
        <taxon>Stramenopiles</taxon>
        <taxon>Oomycota</taxon>
        <taxon>Peronosporomycetes</taxon>
        <taxon>Albuginales</taxon>
        <taxon>Albuginaceae</taxon>
        <taxon>Albugo</taxon>
    </lineage>
</organism>
<protein>
    <recommendedName>
        <fullName evidence="5">Rab-GAP TBC domain-containing protein</fullName>
    </recommendedName>
</protein>
<dbReference type="Gene3D" id="1.10.8.270">
    <property type="entry name" value="putative rabgap domain of human tbc1 domain family member 14 like domains"/>
    <property type="match status" value="1"/>
</dbReference>
<dbReference type="FunFam" id="3.20.20.140:FF:000014">
    <property type="entry name" value="5-methylthioadenosine/S-adenosylhomocysteine deaminase"/>
    <property type="match status" value="1"/>
</dbReference>
<dbReference type="PANTHER" id="PTHR43794:SF11">
    <property type="entry name" value="AMIDOHYDROLASE-RELATED DOMAIN-CONTAINING PROTEIN"/>
    <property type="match status" value="1"/>
</dbReference>
<dbReference type="InterPro" id="IPR000195">
    <property type="entry name" value="Rab-GAP-TBC_dom"/>
</dbReference>
<keyword evidence="3" id="KW-0862">Zinc</keyword>
<evidence type="ECO:0000256" key="1">
    <source>
        <dbReference type="ARBA" id="ARBA00022723"/>
    </source>
</evidence>
<dbReference type="GO" id="GO:0046872">
    <property type="term" value="F:metal ion binding"/>
    <property type="evidence" value="ECO:0007669"/>
    <property type="project" value="UniProtKB-KW"/>
</dbReference>
<keyword evidence="2" id="KW-0378">Hydrolase</keyword>
<dbReference type="Gene3D" id="1.10.472.80">
    <property type="entry name" value="Ypt/Rab-GAP domain of gyp1p, domain 3"/>
    <property type="match status" value="1"/>
</dbReference>
<dbReference type="InterPro" id="IPR035969">
    <property type="entry name" value="Rab-GAP_TBC_sf"/>
</dbReference>
<dbReference type="Gene3D" id="2.30.40.10">
    <property type="entry name" value="Urease, subunit C, domain 1"/>
    <property type="match status" value="1"/>
</dbReference>
<feature type="compositionally biased region" description="Basic and acidic residues" evidence="4">
    <location>
        <begin position="41"/>
        <end position="56"/>
    </location>
</feature>
<feature type="region of interest" description="Disordered" evidence="4">
    <location>
        <begin position="33"/>
        <end position="56"/>
    </location>
</feature>
<evidence type="ECO:0000256" key="4">
    <source>
        <dbReference type="SAM" id="MobiDB-lite"/>
    </source>
</evidence>
<evidence type="ECO:0000313" key="6">
    <source>
        <dbReference type="EMBL" id="CCI41145.1"/>
    </source>
</evidence>
<dbReference type="EMBL" id="CAIX01000015">
    <property type="protein sequence ID" value="CCI41145.1"/>
    <property type="molecule type" value="Genomic_DNA"/>
</dbReference>
<proteinExistence type="predicted"/>
<dbReference type="InterPro" id="IPR050287">
    <property type="entry name" value="MTA/SAH_deaminase"/>
</dbReference>
<dbReference type="Pfam" id="PF00566">
    <property type="entry name" value="RabGAP-TBC"/>
    <property type="match status" value="1"/>
</dbReference>
<name>A0A024G2Z5_9STRA</name>
<keyword evidence="7" id="KW-1185">Reference proteome</keyword>
<dbReference type="InterPro" id="IPR032466">
    <property type="entry name" value="Metal_Hydrolase"/>
</dbReference>
<dbReference type="SUPFAM" id="SSF51338">
    <property type="entry name" value="Composite domain of metallo-dependent hydrolases"/>
    <property type="match status" value="1"/>
</dbReference>
<comment type="caution">
    <text evidence="6">The sequence shown here is derived from an EMBL/GenBank/DDBJ whole genome shotgun (WGS) entry which is preliminary data.</text>
</comment>
<dbReference type="GO" id="GO:0016814">
    <property type="term" value="F:hydrolase activity, acting on carbon-nitrogen (but not peptide) bonds, in cyclic amidines"/>
    <property type="evidence" value="ECO:0007669"/>
    <property type="project" value="UniProtKB-ARBA"/>
</dbReference>
<dbReference type="AlphaFoldDB" id="A0A024G2Z5"/>
<dbReference type="NCBIfam" id="NF006549">
    <property type="entry name" value="PRK09045.1"/>
    <property type="match status" value="1"/>
</dbReference>
<keyword evidence="1" id="KW-0479">Metal-binding</keyword>
<dbReference type="SUPFAM" id="SSF47923">
    <property type="entry name" value="Ypt/Rab-GAP domain of gyp1p"/>
    <property type="match status" value="2"/>
</dbReference>
<gene>
    <name evidence="6" type="ORF">BN9_019290</name>
</gene>
<dbReference type="Proteomes" id="UP000053237">
    <property type="component" value="Unassembled WGS sequence"/>
</dbReference>
<dbReference type="CDD" id="cd01298">
    <property type="entry name" value="ATZ_TRZ_like"/>
    <property type="match status" value="1"/>
</dbReference>
<reference evidence="6 7" key="1">
    <citation type="submission" date="2012-05" db="EMBL/GenBank/DDBJ databases">
        <title>Recombination and specialization in a pathogen metapopulation.</title>
        <authorList>
            <person name="Gardiner A."/>
            <person name="Kemen E."/>
            <person name="Schultz-Larsen T."/>
            <person name="MacLean D."/>
            <person name="Van Oosterhout C."/>
            <person name="Jones J.D.G."/>
        </authorList>
    </citation>
    <scope>NUCLEOTIDE SEQUENCE [LARGE SCALE GENOMIC DNA]</scope>
    <source>
        <strain evidence="6 7">Ac Nc2</strain>
    </source>
</reference>
<dbReference type="PROSITE" id="PS50086">
    <property type="entry name" value="TBC_RABGAP"/>
    <property type="match status" value="1"/>
</dbReference>
<dbReference type="Pfam" id="PF01979">
    <property type="entry name" value="Amidohydro_1"/>
    <property type="match status" value="1"/>
</dbReference>
<dbReference type="Gene3D" id="3.20.20.140">
    <property type="entry name" value="Metal-dependent hydrolases"/>
    <property type="match status" value="1"/>
</dbReference>
<dbReference type="SUPFAM" id="SSF51556">
    <property type="entry name" value="Metallo-dependent hydrolases"/>
    <property type="match status" value="1"/>
</dbReference>
<dbReference type="OrthoDB" id="194468at2759"/>
<sequence length="1048" mass="117992">MFDAGKDEENCLRKGNVVLEIPEKSRVTEYLDSDGEECDGIDDHATSDDRHSGMRKEKTSFMNRNSSIGVMRDRAVNANLRLQNMRQHTIKRLEKYQPQLDRVKLSAAAAATKGKERVQPAFSMVKEGGSQGWSMFKSKIASAGPVAERIQQLGRNMLEGYLGEQQVDKITILVNPRTAAEAFLKSFKDLDASVPFTGRRSSMKESSTNYSAANQCFQSCYIVGLICVMSGNICDLSRISRINQSCHHLLRDRRLWRFCVRYGEIPIRTRASFWEQCASVSSTRVISEFDYQTYNEMARSKAECTDLIMTDVRRTYGIVAPHKRVPDSSSEKQLHVDEKLVNQLSDVLHALSSRFPNVGYCQGMDYIAAFVIDIVKESTSLASETTPSANVSLQAATDEEVESAFWILVCLFEQYGLQDMFSPGLHQLNSHCYIFKRLFELTMPTLAQHFDEENIMVEMFVVGWFQTIFLYLNVLPRKTLTRIWDIFLWEKNWKVISRATLALFQVAAVFVEKESIDCVIRFFNTFDGKAEELMEAEVFIAKAQSFKVTNSILLKLQRQYVMHQRTDKKNGQSSRVKYSDRIGSRLSKMTSIDLILSASYVVPVVPRGAIYTDYSVVIVKGRIIDIMPTSNVLEKYSPIQHVELPNHILLPGLINSHSHAALNLLRGISDDKILHSWLTEDIWPTEAKFVGREFLETGVEHAIAEMLRGGTTCFNDMYYLDNTAEVVKKCHMRAMLGHPVLEFGSAYGSNAREYLDTAIRSLEAAKASGKQDLVQYSIAPHAPYTVSDASFDEVNAISNRYQVPIHLHLHETKAECDDSECLNKSMSCHQSLEKLRPIANLARLGLLSRRLIAVHMTELTELEIDQITAAEVNVVHCPTSNMKLASGICPVETLLEKGVNVALGTDSAASNNTSDMFAEMKLAAMLAKVNSRNCTSVPAPTALEMATINGAKALGMEQEIGSIEVGKSADLIAITFDSIEMLPMYNPIGHIAYVAGREHVTDVWIQGRRMLQDRVLATIDEAQLKSKVLRWQEKIMHHHELLKEQRLN</sequence>
<dbReference type="InParanoid" id="A0A024G2Z5"/>
<dbReference type="SMART" id="SM00164">
    <property type="entry name" value="TBC"/>
    <property type="match status" value="1"/>
</dbReference>
<evidence type="ECO:0000313" key="7">
    <source>
        <dbReference type="Proteomes" id="UP000053237"/>
    </source>
</evidence>
<dbReference type="GO" id="GO:0019239">
    <property type="term" value="F:deaminase activity"/>
    <property type="evidence" value="ECO:0007669"/>
    <property type="project" value="UniProtKB-ARBA"/>
</dbReference>
<feature type="domain" description="Rab-GAP TBC" evidence="5">
    <location>
        <begin position="264"/>
        <end position="491"/>
    </location>
</feature>
<dbReference type="STRING" id="65357.A0A024G2Z5"/>
<evidence type="ECO:0000256" key="3">
    <source>
        <dbReference type="ARBA" id="ARBA00022833"/>
    </source>
</evidence>
<dbReference type="InterPro" id="IPR006680">
    <property type="entry name" value="Amidohydro-rel"/>
</dbReference>
<accession>A0A024G2Z5</accession>